<comment type="caution">
    <text evidence="1">The sequence shown here is derived from an EMBL/GenBank/DDBJ whole genome shotgun (WGS) entry which is preliminary data.</text>
</comment>
<reference evidence="1" key="1">
    <citation type="journal article" date="2014" name="Front. Microbiol.">
        <title>High frequency of phylogenetically diverse reductive dehalogenase-homologous genes in deep subseafloor sedimentary metagenomes.</title>
        <authorList>
            <person name="Kawai M."/>
            <person name="Futagami T."/>
            <person name="Toyoda A."/>
            <person name="Takaki Y."/>
            <person name="Nishi S."/>
            <person name="Hori S."/>
            <person name="Arai W."/>
            <person name="Tsubouchi T."/>
            <person name="Morono Y."/>
            <person name="Uchiyama I."/>
            <person name="Ito T."/>
            <person name="Fujiyama A."/>
            <person name="Inagaki F."/>
            <person name="Takami H."/>
        </authorList>
    </citation>
    <scope>NUCLEOTIDE SEQUENCE</scope>
    <source>
        <strain evidence="1">Expedition CK06-06</strain>
    </source>
</reference>
<dbReference type="SUPFAM" id="SSF109755">
    <property type="entry name" value="PhoU-like"/>
    <property type="match status" value="1"/>
</dbReference>
<organism evidence="1">
    <name type="scientific">marine sediment metagenome</name>
    <dbReference type="NCBI Taxonomy" id="412755"/>
    <lineage>
        <taxon>unclassified sequences</taxon>
        <taxon>metagenomes</taxon>
        <taxon>ecological metagenomes</taxon>
    </lineage>
</organism>
<proteinExistence type="predicted"/>
<dbReference type="Gene3D" id="1.20.58.220">
    <property type="entry name" value="Phosphate transport system protein phou homolog 2, domain 2"/>
    <property type="match status" value="1"/>
</dbReference>
<accession>X1I5J5</accession>
<dbReference type="AlphaFoldDB" id="X1I5J5"/>
<dbReference type="EMBL" id="BARU01016522">
    <property type="protein sequence ID" value="GAH61374.1"/>
    <property type="molecule type" value="Genomic_DNA"/>
</dbReference>
<gene>
    <name evidence="1" type="ORF">S03H2_27452</name>
</gene>
<dbReference type="InterPro" id="IPR038078">
    <property type="entry name" value="PhoU-like_sf"/>
</dbReference>
<sequence>NNDMERMGDHAVNIAGSVAFLIEQPRIKPVSNIWSMASEVKEMLKDSVEENTEVGIPKEEPAVNITAAVSPIARPMPRMTPVRIPGNDVGKTTFQIVSSLPPPNE</sequence>
<feature type="non-terminal residue" evidence="1">
    <location>
        <position position="1"/>
    </location>
</feature>
<name>X1I5J5_9ZZZZ</name>
<protein>
    <recommendedName>
        <fullName evidence="2">PhoU domain-containing protein</fullName>
    </recommendedName>
</protein>
<evidence type="ECO:0008006" key="2">
    <source>
        <dbReference type="Google" id="ProtNLM"/>
    </source>
</evidence>
<evidence type="ECO:0000313" key="1">
    <source>
        <dbReference type="EMBL" id="GAH61374.1"/>
    </source>
</evidence>